<feature type="transmembrane region" description="Helical" evidence="8">
    <location>
        <begin position="128"/>
        <end position="146"/>
    </location>
</feature>
<dbReference type="Proteomes" id="UP000517712">
    <property type="component" value="Unassembled WGS sequence"/>
</dbReference>
<keyword evidence="5" id="KW-0573">Peptidoglycan synthesis</keyword>
<name>A0A7W9CEN2_9MICO</name>
<dbReference type="GO" id="GO:0015648">
    <property type="term" value="F:lipid-linked peptidoglycan transporter activity"/>
    <property type="evidence" value="ECO:0007669"/>
    <property type="project" value="TreeGrafter"/>
</dbReference>
<dbReference type="PANTHER" id="PTHR47019:SF1">
    <property type="entry name" value="LIPID II FLIPPASE MURJ"/>
    <property type="match status" value="1"/>
</dbReference>
<gene>
    <name evidence="9" type="ORF">HD600_002722</name>
</gene>
<evidence type="ECO:0000256" key="4">
    <source>
        <dbReference type="ARBA" id="ARBA00022960"/>
    </source>
</evidence>
<dbReference type="NCBIfam" id="TIGR01695">
    <property type="entry name" value="murJ_mviN"/>
    <property type="match status" value="1"/>
</dbReference>
<feature type="transmembrane region" description="Helical" evidence="8">
    <location>
        <begin position="21"/>
        <end position="39"/>
    </location>
</feature>
<evidence type="ECO:0000256" key="5">
    <source>
        <dbReference type="ARBA" id="ARBA00022984"/>
    </source>
</evidence>
<feature type="transmembrane region" description="Helical" evidence="8">
    <location>
        <begin position="158"/>
        <end position="181"/>
    </location>
</feature>
<dbReference type="EMBL" id="JACHMU010000001">
    <property type="protein sequence ID" value="MBB5744225.1"/>
    <property type="molecule type" value="Genomic_DNA"/>
</dbReference>
<dbReference type="Pfam" id="PF03023">
    <property type="entry name" value="MurJ"/>
    <property type="match status" value="1"/>
</dbReference>
<feature type="transmembrane region" description="Helical" evidence="8">
    <location>
        <begin position="356"/>
        <end position="377"/>
    </location>
</feature>
<dbReference type="GO" id="GO:0008360">
    <property type="term" value="P:regulation of cell shape"/>
    <property type="evidence" value="ECO:0007669"/>
    <property type="project" value="UniProtKB-KW"/>
</dbReference>
<comment type="caution">
    <text evidence="9">The sequence shown here is derived from an EMBL/GenBank/DDBJ whole genome shotgun (WGS) entry which is preliminary data.</text>
</comment>
<dbReference type="GO" id="GO:0034204">
    <property type="term" value="P:lipid translocation"/>
    <property type="evidence" value="ECO:0007669"/>
    <property type="project" value="TreeGrafter"/>
</dbReference>
<reference evidence="9 10" key="1">
    <citation type="submission" date="2020-08" db="EMBL/GenBank/DDBJ databases">
        <title>Sequencing the genomes of 1000 actinobacteria strains.</title>
        <authorList>
            <person name="Klenk H.-P."/>
        </authorList>
    </citation>
    <scope>NUCLEOTIDE SEQUENCE [LARGE SCALE GENOMIC DNA]</scope>
    <source>
        <strain evidence="9 10">DSM 24823</strain>
    </source>
</reference>
<evidence type="ECO:0000256" key="6">
    <source>
        <dbReference type="ARBA" id="ARBA00022989"/>
    </source>
</evidence>
<keyword evidence="2" id="KW-1003">Cell membrane</keyword>
<dbReference type="PRINTS" id="PR01806">
    <property type="entry name" value="VIRFACTRMVIN"/>
</dbReference>
<proteinExistence type="predicted"/>
<organism evidence="9 10">
    <name type="scientific">Microbacterium ginsengiterrae</name>
    <dbReference type="NCBI Taxonomy" id="546115"/>
    <lineage>
        <taxon>Bacteria</taxon>
        <taxon>Bacillati</taxon>
        <taxon>Actinomycetota</taxon>
        <taxon>Actinomycetes</taxon>
        <taxon>Micrococcales</taxon>
        <taxon>Microbacteriaceae</taxon>
        <taxon>Microbacterium</taxon>
    </lineage>
</organism>
<keyword evidence="10" id="KW-1185">Reference proteome</keyword>
<keyword evidence="4" id="KW-0133">Cell shape</keyword>
<dbReference type="PANTHER" id="PTHR47019">
    <property type="entry name" value="LIPID II FLIPPASE MURJ"/>
    <property type="match status" value="1"/>
</dbReference>
<feature type="transmembrane region" description="Helical" evidence="8">
    <location>
        <begin position="82"/>
        <end position="108"/>
    </location>
</feature>
<feature type="transmembrane region" description="Helical" evidence="8">
    <location>
        <begin position="51"/>
        <end position="70"/>
    </location>
</feature>
<comment type="subcellular location">
    <subcellularLocation>
        <location evidence="1">Cell membrane</location>
        <topology evidence="1">Multi-pass membrane protein</topology>
    </subcellularLocation>
</comment>
<dbReference type="InterPro" id="IPR051050">
    <property type="entry name" value="Lipid_II_flippase_MurJ/MviN"/>
</dbReference>
<sequence length="530" mass="56250">MGLGRASAMIAAGTLTSRITGLLRTVVLISAVGAIGQAGDAFATANMLPNSIYQVISAGVLTGVIVPQVVRATAQKDSGHAFLAKLLTLGAVLVGGITVVAFFCAPLLVSLYASAGYSPEQHALATQFAYWCIPQLFFYGMFALLGEILNARRIFAPYAWAPIVNNIVSIAGFLVFMMLFGSNLTDVAEWNPLMVAVLAGTATLGIVGQTVVLVFFWRRAGIPLRFDFRWRGMGLGHMRTLAKWTLLTTLIGQAVGIVQTQTLSVASGDHPSVFASQNAWLVYMVPYSMIILAIGTPYFTRISEHAAAKRDAELRGDIAQSIRVLGLFVVIATAAVAAAAVPASRVFSNGALEATLIAPVLLAFLVSLLPMAVLFIVQRTFYAYGDARTPFFFTVVQASLVLVFTLVVAFSVPVEWRAASVALVQACAGIVQTVLATILLRRKIGPLGLGSTWAALVRFIIMALPAGAAGYGVYLLSGGADGWMLQDKLWGALGAAVIAAVAGAVYLLLLFVFRAPELKVAMDTVRRRRG</sequence>
<dbReference type="GO" id="GO:0005886">
    <property type="term" value="C:plasma membrane"/>
    <property type="evidence" value="ECO:0007669"/>
    <property type="project" value="UniProtKB-SubCell"/>
</dbReference>
<feature type="transmembrane region" description="Helical" evidence="8">
    <location>
        <begin position="193"/>
        <end position="220"/>
    </location>
</feature>
<evidence type="ECO:0000256" key="2">
    <source>
        <dbReference type="ARBA" id="ARBA00022475"/>
    </source>
</evidence>
<evidence type="ECO:0000256" key="3">
    <source>
        <dbReference type="ARBA" id="ARBA00022692"/>
    </source>
</evidence>
<feature type="transmembrane region" description="Helical" evidence="8">
    <location>
        <begin position="241"/>
        <end position="260"/>
    </location>
</feature>
<dbReference type="RefSeq" id="WP_144796218.1">
    <property type="nucleotide sequence ID" value="NZ_BAAAPG010000001.1"/>
</dbReference>
<protein>
    <submittedName>
        <fullName evidence="9">Putative peptidoglycan lipid II flippase</fullName>
    </submittedName>
</protein>
<keyword evidence="7 8" id="KW-0472">Membrane</keyword>
<evidence type="ECO:0000256" key="1">
    <source>
        <dbReference type="ARBA" id="ARBA00004651"/>
    </source>
</evidence>
<feature type="transmembrane region" description="Helical" evidence="8">
    <location>
        <begin position="418"/>
        <end position="440"/>
    </location>
</feature>
<feature type="transmembrane region" description="Helical" evidence="8">
    <location>
        <begin position="452"/>
        <end position="477"/>
    </location>
</feature>
<evidence type="ECO:0000256" key="7">
    <source>
        <dbReference type="ARBA" id="ARBA00023136"/>
    </source>
</evidence>
<feature type="transmembrane region" description="Helical" evidence="8">
    <location>
        <begin position="321"/>
        <end position="344"/>
    </location>
</feature>
<dbReference type="GO" id="GO:0009252">
    <property type="term" value="P:peptidoglycan biosynthetic process"/>
    <property type="evidence" value="ECO:0007669"/>
    <property type="project" value="UniProtKB-KW"/>
</dbReference>
<evidence type="ECO:0000313" key="10">
    <source>
        <dbReference type="Proteomes" id="UP000517712"/>
    </source>
</evidence>
<feature type="transmembrane region" description="Helical" evidence="8">
    <location>
        <begin position="489"/>
        <end position="513"/>
    </location>
</feature>
<dbReference type="AlphaFoldDB" id="A0A7W9CEN2"/>
<keyword evidence="3 8" id="KW-0812">Transmembrane</keyword>
<evidence type="ECO:0000256" key="8">
    <source>
        <dbReference type="SAM" id="Phobius"/>
    </source>
</evidence>
<keyword evidence="6 8" id="KW-1133">Transmembrane helix</keyword>
<accession>A0A7W9CEN2</accession>
<dbReference type="InterPro" id="IPR004268">
    <property type="entry name" value="MurJ"/>
</dbReference>
<feature type="transmembrane region" description="Helical" evidence="8">
    <location>
        <begin position="389"/>
        <end position="412"/>
    </location>
</feature>
<evidence type="ECO:0000313" key="9">
    <source>
        <dbReference type="EMBL" id="MBB5744225.1"/>
    </source>
</evidence>
<feature type="transmembrane region" description="Helical" evidence="8">
    <location>
        <begin position="280"/>
        <end position="300"/>
    </location>
</feature>